<evidence type="ECO:0000259" key="2">
    <source>
        <dbReference type="Pfam" id="PF24748"/>
    </source>
</evidence>
<dbReference type="EnsemblMetazoa" id="CLYHEMT006836.1">
    <property type="protein sequence ID" value="CLYHEMP006836.1"/>
    <property type="gene ID" value="CLYHEMG006836"/>
</dbReference>
<feature type="chain" id="PRO_5029907714" description="Galaxin-like repeats domain-containing protein" evidence="1">
    <location>
        <begin position="20"/>
        <end position="419"/>
    </location>
</feature>
<name>A0A7M5VAL6_9CNID</name>
<evidence type="ECO:0000313" key="4">
    <source>
        <dbReference type="Proteomes" id="UP000594262"/>
    </source>
</evidence>
<dbReference type="PANTHER" id="PTHR34490">
    <property type="entry name" value="PROTEIN CBG12054-RELATED"/>
    <property type="match status" value="1"/>
</dbReference>
<dbReference type="Proteomes" id="UP000594262">
    <property type="component" value="Unplaced"/>
</dbReference>
<organism evidence="3 4">
    <name type="scientific">Clytia hemisphaerica</name>
    <dbReference type="NCBI Taxonomy" id="252671"/>
    <lineage>
        <taxon>Eukaryota</taxon>
        <taxon>Metazoa</taxon>
        <taxon>Cnidaria</taxon>
        <taxon>Hydrozoa</taxon>
        <taxon>Hydroidolina</taxon>
        <taxon>Leptothecata</taxon>
        <taxon>Obeliida</taxon>
        <taxon>Clytiidae</taxon>
        <taxon>Clytia</taxon>
    </lineage>
</organism>
<reference evidence="3" key="1">
    <citation type="submission" date="2021-01" db="UniProtKB">
        <authorList>
            <consortium name="EnsemblMetazoa"/>
        </authorList>
    </citation>
    <scope>IDENTIFICATION</scope>
</reference>
<proteinExistence type="predicted"/>
<feature type="signal peptide" evidence="1">
    <location>
        <begin position="1"/>
        <end position="19"/>
    </location>
</feature>
<keyword evidence="4" id="KW-1185">Reference proteome</keyword>
<evidence type="ECO:0000256" key="1">
    <source>
        <dbReference type="SAM" id="SignalP"/>
    </source>
</evidence>
<accession>A0A7M5VAL6</accession>
<dbReference type="RefSeq" id="XP_066931975.1">
    <property type="nucleotide sequence ID" value="XM_067075874.1"/>
</dbReference>
<dbReference type="GeneID" id="136819634"/>
<feature type="domain" description="Galaxin-like repeats" evidence="2">
    <location>
        <begin position="300"/>
        <end position="413"/>
    </location>
</feature>
<evidence type="ECO:0000313" key="3">
    <source>
        <dbReference type="EnsemblMetazoa" id="CLYHEMP006836.1"/>
    </source>
</evidence>
<dbReference type="InterPro" id="IPR056601">
    <property type="entry name" value="Galaxin_dom"/>
</dbReference>
<dbReference type="OrthoDB" id="5980475at2759"/>
<feature type="domain" description="Galaxin-like repeats" evidence="2">
    <location>
        <begin position="223"/>
        <end position="292"/>
    </location>
</feature>
<sequence length="419" mass="47564">MISLCFIVVLCSQLAVVSTSGDFDFGSIDTSDKKKVDASLQSFFEMLKKDNEHKQQLCMKKYSPKRFRCCEGRAHFIPSRRIKYLCCRGKAYVPTSHLCCGMEVQRKVVSGHRTGIKKCCAGKNPYEPGKELCCNKEVISSKRYGCCRNKKYERAFATCCSGKITPILSMNPNAEIGCCGDEAYDMKEKICCAGKLGDFVDDSIGVGQHQLRQPQLPHISESGRQHTRCCNNQAYDSRTKMCCNGLKKKEAGLTECCFGRMIDPTKVICCNYGIQELKYGKNTGCCRFDNYRKGLQDYFEIYNTETQICCGGKLEKREHGASTSCCIQRSYNVDTHVCCKEKARARLYKKNPNKCENYRCCGRRMYCNDKLICCAGNDSRGRYRERIHKKTEHSRCCGLRAYNRVSHKCDTGNKVSELS</sequence>
<dbReference type="Pfam" id="PF24748">
    <property type="entry name" value="Galaxin_repeat"/>
    <property type="match status" value="3"/>
</dbReference>
<dbReference type="InterPro" id="IPR055284">
    <property type="entry name" value="Galaxin-like"/>
</dbReference>
<protein>
    <recommendedName>
        <fullName evidence="2">Galaxin-like repeats domain-containing protein</fullName>
    </recommendedName>
</protein>
<keyword evidence="1" id="KW-0732">Signal</keyword>
<feature type="domain" description="Galaxin-like repeats" evidence="2">
    <location>
        <begin position="86"/>
        <end position="197"/>
    </location>
</feature>
<dbReference type="AlphaFoldDB" id="A0A7M5VAL6"/>